<protein>
    <submittedName>
        <fullName evidence="2">ORF96</fullName>
    </submittedName>
</protein>
<reference evidence="2" key="1">
    <citation type="journal article" date="2023" name="Front. Mar. Sci.">
        <title>Tracing the invertebrate herpesviruses in the global sequence datasets.</title>
        <authorList>
            <person name="Rosani U."/>
            <person name="Gaia M."/>
            <person name="Delmont T.O."/>
            <person name="Krupovic M."/>
        </authorList>
    </citation>
    <scope>NUCLEOTIDE SEQUENCE</scope>
    <source>
        <strain evidence="2">MalacoHV1/China/2018</strain>
    </source>
</reference>
<evidence type="ECO:0000256" key="1">
    <source>
        <dbReference type="SAM" id="MobiDB-lite"/>
    </source>
</evidence>
<name>A0AA48SFH9_9VIRU</name>
<evidence type="ECO:0000313" key="2">
    <source>
        <dbReference type="EMBL" id="DBA11797.1"/>
    </source>
</evidence>
<dbReference type="EMBL" id="BK063094">
    <property type="protein sequence ID" value="DBA11797.1"/>
    <property type="molecule type" value="Genomic_DNA"/>
</dbReference>
<sequence length="234" mass="27597">MEFTSRITRNLIIIVSEDYTPTIEKTEAYNRIIVTRKIDYHFLTHSGTLLFYRPQNRMDFKKGLNQVIESVGLVNPKFLDVGVDLNKGLSMLWSNRVEVYGQTFLEGNMSYEKIWSGIEEMKRLKRSKPIKRKKSEDEGEGSKPKLGKYDKFKLERVVMWIRLEEHYEAVQALYDFCRKPENVDWLEDRLVGDVRSADRIRYMKILQSEFERKMEKGSDSSDDEGKLVIDMDAE</sequence>
<proteinExistence type="predicted"/>
<accession>A0AA48SFH9</accession>
<feature type="region of interest" description="Disordered" evidence="1">
    <location>
        <begin position="214"/>
        <end position="234"/>
    </location>
</feature>
<reference evidence="2" key="2">
    <citation type="submission" date="2023-01" db="EMBL/GenBank/DDBJ databases">
        <authorList>
            <person name="Rosani U."/>
            <person name="Delmont T.O."/>
            <person name="Gaia M."/>
            <person name="Krupovic M."/>
        </authorList>
    </citation>
    <scope>NUCLEOTIDE SEQUENCE</scope>
    <source>
        <strain evidence="2">MalacoHV1/China/2018</strain>
    </source>
</reference>
<organism evidence="2">
    <name type="scientific">Malaco herpesvirus 1</name>
    <dbReference type="NCBI Taxonomy" id="3031797"/>
    <lineage>
        <taxon>Viruses</taxon>
        <taxon>Duplodnaviria</taxon>
        <taxon>Heunggongvirae</taxon>
        <taxon>Peploviricota</taxon>
        <taxon>Herviviricetes</taxon>
        <taxon>Herpesvirales</taxon>
        <taxon>Malacoherpesviridae</taxon>
    </lineage>
</organism>